<feature type="transmembrane region" description="Helical" evidence="6">
    <location>
        <begin position="5"/>
        <end position="23"/>
    </location>
</feature>
<dbReference type="InterPro" id="IPR023408">
    <property type="entry name" value="MscS_beta-dom_sf"/>
</dbReference>
<organism evidence="8 9">
    <name type="scientific">Acidilobus saccharovorans (strain DSM 16705 / JCM 18335 / VKM B-2471 / 345-15)</name>
    <dbReference type="NCBI Taxonomy" id="666510"/>
    <lineage>
        <taxon>Archaea</taxon>
        <taxon>Thermoproteota</taxon>
        <taxon>Thermoprotei</taxon>
        <taxon>Acidilobales</taxon>
        <taxon>Acidilobaceae</taxon>
        <taxon>Acidilobus</taxon>
    </lineage>
</organism>
<keyword evidence="9" id="KW-1185">Reference proteome</keyword>
<keyword evidence="4 6" id="KW-1133">Transmembrane helix</keyword>
<dbReference type="RefSeq" id="WP_013266423.1">
    <property type="nucleotide sequence ID" value="NC_014374.1"/>
</dbReference>
<dbReference type="STRING" id="666510.ASAC_0504"/>
<proteinExistence type="inferred from homology"/>
<evidence type="ECO:0000256" key="1">
    <source>
        <dbReference type="ARBA" id="ARBA00004141"/>
    </source>
</evidence>
<dbReference type="InterPro" id="IPR010920">
    <property type="entry name" value="LSM_dom_sf"/>
</dbReference>
<name>D9Q0S3_ACIS3</name>
<dbReference type="SUPFAM" id="SSF50182">
    <property type="entry name" value="Sm-like ribonucleoproteins"/>
    <property type="match status" value="1"/>
</dbReference>
<feature type="transmembrane region" description="Helical" evidence="6">
    <location>
        <begin position="104"/>
        <end position="129"/>
    </location>
</feature>
<keyword evidence="3 6" id="KW-0812">Transmembrane</keyword>
<dbReference type="InterPro" id="IPR006685">
    <property type="entry name" value="MscS_channel_2nd"/>
</dbReference>
<dbReference type="Proteomes" id="UP000000346">
    <property type="component" value="Chromosome"/>
</dbReference>
<dbReference type="Gene3D" id="1.10.287.1260">
    <property type="match status" value="1"/>
</dbReference>
<comment type="subcellular location">
    <subcellularLocation>
        <location evidence="1">Membrane</location>
        <topology evidence="1">Multi-pass membrane protein</topology>
    </subcellularLocation>
</comment>
<evidence type="ECO:0000256" key="5">
    <source>
        <dbReference type="ARBA" id="ARBA00023136"/>
    </source>
</evidence>
<dbReference type="InterPro" id="IPR045275">
    <property type="entry name" value="MscS_archaea/bacteria_type"/>
</dbReference>
<dbReference type="Gene3D" id="2.30.30.60">
    <property type="match status" value="1"/>
</dbReference>
<evidence type="ECO:0000256" key="4">
    <source>
        <dbReference type="ARBA" id="ARBA00022989"/>
    </source>
</evidence>
<comment type="similarity">
    <text evidence="2">Belongs to the MscS (TC 1.A.23) family.</text>
</comment>
<dbReference type="InterPro" id="IPR011014">
    <property type="entry name" value="MscS_channel_TM-2"/>
</dbReference>
<accession>D9Q0S3</accession>
<dbReference type="SUPFAM" id="SSF82861">
    <property type="entry name" value="Mechanosensitive channel protein MscS (YggB), transmembrane region"/>
    <property type="match status" value="1"/>
</dbReference>
<feature type="transmembrane region" description="Helical" evidence="6">
    <location>
        <begin position="35"/>
        <end position="56"/>
    </location>
</feature>
<dbReference type="GO" id="GO:0016020">
    <property type="term" value="C:membrane"/>
    <property type="evidence" value="ECO:0007669"/>
    <property type="project" value="UniProtKB-SubCell"/>
</dbReference>
<evidence type="ECO:0000256" key="2">
    <source>
        <dbReference type="ARBA" id="ARBA00008017"/>
    </source>
</evidence>
<evidence type="ECO:0000313" key="8">
    <source>
        <dbReference type="EMBL" id="ADL18911.1"/>
    </source>
</evidence>
<reference evidence="8 9" key="1">
    <citation type="journal article" date="2010" name="Appl. Environ. Microbiol.">
        <title>The genome sequence of the crenarchaeon Acidilobus saccharovorans supports a new order, Acidilobales, and suggests an important ecological role in terrestrial acidic hot springs.</title>
        <authorList>
            <person name="Mardanov A.V."/>
            <person name="Svetlitchnyi V.A."/>
            <person name="Beletsky A.V."/>
            <person name="Prokofeva M.I."/>
            <person name="Bonch-Osmolovskaya E.A."/>
            <person name="Ravin N.V."/>
            <person name="Skryabin K.G."/>
        </authorList>
    </citation>
    <scope>NUCLEOTIDE SEQUENCE [LARGE SCALE GENOMIC DNA]</scope>
    <source>
        <strain evidence="9">DSM 16705 / JCM 18335 / VKM B-2471 / 345-15</strain>
    </source>
</reference>
<dbReference type="HOGENOM" id="CLU_074283_0_0_2"/>
<sequence length="301" mass="33121">MLYFLLLSALVVVIVILVGYVLIKLKLIPTGFEDYVYGVLWLIASVTVTQLIAIALRNRLASTVGPANASSVAFIVRLSGYVIAFVVFLAIIRVGVTEALAAGGFAGLVVGLASQFVLSNIFGGIVIILTRPFKVGDRITFSTWQYGLIVPSYPPKFFSTDYLIPGYTGVVQEINLMYTVILSDDNVPVKVPNSIMAQAAIFVHSDNEVRRVRTRYEVPKDLDPETVIERLKKELSSLPIVADVPTIRVIETSQSTYVIAIDARCKTMFEDEARHNILITVMKTVKAIQEEQKRAKPAGQP</sequence>
<gene>
    <name evidence="8" type="ordered locus">ASAC_0504</name>
</gene>
<dbReference type="PANTHER" id="PTHR30221">
    <property type="entry name" value="SMALL-CONDUCTANCE MECHANOSENSITIVE CHANNEL"/>
    <property type="match status" value="1"/>
</dbReference>
<dbReference type="InParanoid" id="D9Q0S3"/>
<dbReference type="KEGG" id="asc:ASAC_0504"/>
<dbReference type="Pfam" id="PF00924">
    <property type="entry name" value="MS_channel_2nd"/>
    <property type="match status" value="1"/>
</dbReference>
<protein>
    <submittedName>
        <fullName evidence="8">Mechanosensitive (MS) ion channel</fullName>
    </submittedName>
</protein>
<evidence type="ECO:0000313" key="9">
    <source>
        <dbReference type="Proteomes" id="UP000000346"/>
    </source>
</evidence>
<dbReference type="EMBL" id="CP001742">
    <property type="protein sequence ID" value="ADL18911.1"/>
    <property type="molecule type" value="Genomic_DNA"/>
</dbReference>
<keyword evidence="5 6" id="KW-0472">Membrane</keyword>
<dbReference type="GeneID" id="9498735"/>
<evidence type="ECO:0000259" key="7">
    <source>
        <dbReference type="Pfam" id="PF00924"/>
    </source>
</evidence>
<feature type="domain" description="Mechanosensitive ion channel MscS" evidence="7">
    <location>
        <begin position="117"/>
        <end position="199"/>
    </location>
</feature>
<dbReference type="eggNOG" id="arCOG01568">
    <property type="taxonomic scope" value="Archaea"/>
</dbReference>
<dbReference type="AlphaFoldDB" id="D9Q0S3"/>
<evidence type="ECO:0000256" key="6">
    <source>
        <dbReference type="SAM" id="Phobius"/>
    </source>
</evidence>
<dbReference type="PANTHER" id="PTHR30221:SF1">
    <property type="entry name" value="SMALL-CONDUCTANCE MECHANOSENSITIVE CHANNEL"/>
    <property type="match status" value="1"/>
</dbReference>
<feature type="transmembrane region" description="Helical" evidence="6">
    <location>
        <begin position="68"/>
        <end position="92"/>
    </location>
</feature>
<evidence type="ECO:0000256" key="3">
    <source>
        <dbReference type="ARBA" id="ARBA00022692"/>
    </source>
</evidence>
<dbReference type="GO" id="GO:0008381">
    <property type="term" value="F:mechanosensitive monoatomic ion channel activity"/>
    <property type="evidence" value="ECO:0007669"/>
    <property type="project" value="InterPro"/>
</dbReference>